<comment type="caution">
    <text evidence="10">The sequence shown here is derived from an EMBL/GenBank/DDBJ whole genome shotgun (WGS) entry which is preliminary data.</text>
</comment>
<dbReference type="InterPro" id="IPR001412">
    <property type="entry name" value="aa-tRNA-synth_I_CS"/>
</dbReference>
<dbReference type="NCBIfam" id="TIGR00464">
    <property type="entry name" value="gltX_bact"/>
    <property type="match status" value="1"/>
</dbReference>
<evidence type="ECO:0000259" key="8">
    <source>
        <dbReference type="Pfam" id="PF00749"/>
    </source>
</evidence>
<dbReference type="InterPro" id="IPR049940">
    <property type="entry name" value="GluQ/Sye"/>
</dbReference>
<evidence type="ECO:0000256" key="4">
    <source>
        <dbReference type="ARBA" id="ARBA00022840"/>
    </source>
</evidence>
<evidence type="ECO:0000313" key="11">
    <source>
        <dbReference type="Proteomes" id="UP000230084"/>
    </source>
</evidence>
<comment type="similarity">
    <text evidence="1 7">Belongs to the class-I aminoacyl-tRNA synthetase family. Glutamate--tRNA ligase type 1 subfamily.</text>
</comment>
<dbReference type="InterPro" id="IPR000924">
    <property type="entry name" value="Glu/Gln-tRNA-synth"/>
</dbReference>
<dbReference type="GO" id="GO:0005524">
    <property type="term" value="F:ATP binding"/>
    <property type="evidence" value="ECO:0007669"/>
    <property type="project" value="UniProtKB-UniRule"/>
</dbReference>
<keyword evidence="7" id="KW-0479">Metal-binding</keyword>
<feature type="binding site" evidence="7">
    <location>
        <position position="140"/>
    </location>
    <ligand>
        <name>Zn(2+)</name>
        <dbReference type="ChEBI" id="CHEBI:29105"/>
    </ligand>
</feature>
<name>A0A2H0RN55_9BACT</name>
<evidence type="ECO:0000256" key="6">
    <source>
        <dbReference type="ARBA" id="ARBA00023146"/>
    </source>
</evidence>
<dbReference type="InterPro" id="IPR033910">
    <property type="entry name" value="GluRS_core"/>
</dbReference>
<feature type="binding site" evidence="7">
    <location>
        <position position="259"/>
    </location>
    <ligand>
        <name>ATP</name>
        <dbReference type="ChEBI" id="CHEBI:30616"/>
    </ligand>
</feature>
<dbReference type="GO" id="GO:0005737">
    <property type="term" value="C:cytoplasm"/>
    <property type="evidence" value="ECO:0007669"/>
    <property type="project" value="UniProtKB-SubCell"/>
</dbReference>
<dbReference type="Pfam" id="PF00749">
    <property type="entry name" value="tRNA-synt_1c"/>
    <property type="match status" value="1"/>
</dbReference>
<keyword evidence="5 7" id="KW-0648">Protein biosynthesis</keyword>
<keyword evidence="7" id="KW-0963">Cytoplasm</keyword>
<gene>
    <name evidence="7" type="primary">gltX</name>
    <name evidence="10" type="ORF">COV06_00870</name>
</gene>
<evidence type="ECO:0000256" key="1">
    <source>
        <dbReference type="ARBA" id="ARBA00007894"/>
    </source>
</evidence>
<keyword evidence="3 7" id="KW-0547">Nucleotide-binding</keyword>
<dbReference type="PANTHER" id="PTHR43311">
    <property type="entry name" value="GLUTAMATE--TRNA LIGASE"/>
    <property type="match status" value="1"/>
</dbReference>
<dbReference type="Gene3D" id="1.10.10.350">
    <property type="match status" value="1"/>
</dbReference>
<feature type="binding site" evidence="7">
    <location>
        <position position="115"/>
    </location>
    <ligand>
        <name>Zn(2+)</name>
        <dbReference type="ChEBI" id="CHEBI:29105"/>
    </ligand>
</feature>
<dbReference type="InterPro" id="IPR014729">
    <property type="entry name" value="Rossmann-like_a/b/a_fold"/>
</dbReference>
<evidence type="ECO:0000259" key="9">
    <source>
        <dbReference type="Pfam" id="PF19269"/>
    </source>
</evidence>
<dbReference type="EC" id="6.1.1.17" evidence="7"/>
<dbReference type="Gene3D" id="3.40.50.620">
    <property type="entry name" value="HUPs"/>
    <property type="match status" value="1"/>
</dbReference>
<sequence>MKERTRFAPSPTGLLHIGGVRTALYAYFLAKQSGGDFLLRIEDTDQARSVENGVENIIDTLHRLGLDPDEGVYRQGSSLSERGDFGPYVQSKRLTIYAKYAQQLIADGHAYRCFCDRDRLDAMRKEQQANKEQPKYDRHCLHASDAEIEQHLKVNTPHVIRLHVPEGKTVIHDIIRGDVTFDHKEIDDQVLLKTDGFPTYHLAVVVDDHLMEITTVIRGEEWLSSTPKHLMLYTMLGWEAPRFAHVPLLLNADRSKLSKRQGDVGAEQYLEKGYLAETLVNFIATLGFNPTGDREIYSLKELIDSFDLKKVNKGGAVVNFEKLDWMNKQYLQQMSGEGLAAHLQDFGLVLEPQQYRFAEIEKTRAVTLVDLVERVRDLLLPPDYEAALLVWKDSDAQDATEMLKAAIGYVRSYGDVHILSEFELSMKEWIKAQDLQTGAILWPMRIALSGNKVSPSPFELVYALGAEESLRRMEMAIVLLQGSR</sequence>
<evidence type="ECO:0000256" key="3">
    <source>
        <dbReference type="ARBA" id="ARBA00022741"/>
    </source>
</evidence>
<dbReference type="Proteomes" id="UP000230084">
    <property type="component" value="Unassembled WGS sequence"/>
</dbReference>
<dbReference type="CDD" id="cd00808">
    <property type="entry name" value="GluRS_core"/>
    <property type="match status" value="1"/>
</dbReference>
<dbReference type="InterPro" id="IPR004527">
    <property type="entry name" value="Glu-tRNA-ligase_bac/mito"/>
</dbReference>
<organism evidence="10 11">
    <name type="scientific">Candidatus Uhrbacteria bacterium CG10_big_fil_rev_8_21_14_0_10_50_16</name>
    <dbReference type="NCBI Taxonomy" id="1975039"/>
    <lineage>
        <taxon>Bacteria</taxon>
        <taxon>Candidatus Uhriibacteriota</taxon>
    </lineage>
</organism>
<evidence type="ECO:0000313" key="10">
    <source>
        <dbReference type="EMBL" id="PIR47938.1"/>
    </source>
</evidence>
<dbReference type="PRINTS" id="PR00987">
    <property type="entry name" value="TRNASYNTHGLU"/>
</dbReference>
<reference evidence="10 11" key="1">
    <citation type="submission" date="2017-09" db="EMBL/GenBank/DDBJ databases">
        <title>Depth-based differentiation of microbial function through sediment-hosted aquifers and enrichment of novel symbionts in the deep terrestrial subsurface.</title>
        <authorList>
            <person name="Probst A.J."/>
            <person name="Ladd B."/>
            <person name="Jarett J.K."/>
            <person name="Geller-Mcgrath D.E."/>
            <person name="Sieber C.M."/>
            <person name="Emerson J.B."/>
            <person name="Anantharaman K."/>
            <person name="Thomas B.C."/>
            <person name="Malmstrom R."/>
            <person name="Stieglmeier M."/>
            <person name="Klingl A."/>
            <person name="Woyke T."/>
            <person name="Ryan C.M."/>
            <person name="Banfield J.F."/>
        </authorList>
    </citation>
    <scope>NUCLEOTIDE SEQUENCE [LARGE SCALE GENOMIC DNA]</scope>
    <source>
        <strain evidence="10">CG10_big_fil_rev_8_21_14_0_10_50_16</strain>
    </source>
</reference>
<evidence type="ECO:0000256" key="7">
    <source>
        <dbReference type="HAMAP-Rule" id="MF_00022"/>
    </source>
</evidence>
<dbReference type="InterPro" id="IPR008925">
    <property type="entry name" value="aa_tRNA-synth_I_cd-bd_sf"/>
</dbReference>
<dbReference type="FunFam" id="3.40.50.620:FF:000045">
    <property type="entry name" value="Glutamate--tRNA ligase, mitochondrial"/>
    <property type="match status" value="1"/>
</dbReference>
<dbReference type="GO" id="GO:0008270">
    <property type="term" value="F:zinc ion binding"/>
    <property type="evidence" value="ECO:0007669"/>
    <property type="project" value="UniProtKB-UniRule"/>
</dbReference>
<evidence type="ECO:0000256" key="5">
    <source>
        <dbReference type="ARBA" id="ARBA00022917"/>
    </source>
</evidence>
<feature type="short sequence motif" description="'KMSKS' region" evidence="7">
    <location>
        <begin position="256"/>
        <end position="260"/>
    </location>
</feature>
<protein>
    <recommendedName>
        <fullName evidence="7">Glutamate--tRNA ligase</fullName>
        <ecNumber evidence="7">6.1.1.17</ecNumber>
    </recommendedName>
    <alternativeName>
        <fullName evidence="7">Glutamyl-tRNA synthetase</fullName>
        <shortName evidence="7">GluRS</shortName>
    </alternativeName>
</protein>
<feature type="short sequence motif" description="'HIGH' region" evidence="7">
    <location>
        <begin position="9"/>
        <end position="19"/>
    </location>
</feature>
<dbReference type="GO" id="GO:0004818">
    <property type="term" value="F:glutamate-tRNA ligase activity"/>
    <property type="evidence" value="ECO:0007669"/>
    <property type="project" value="UniProtKB-UniRule"/>
</dbReference>
<dbReference type="HAMAP" id="MF_00022">
    <property type="entry name" value="Glu_tRNA_synth_type1"/>
    <property type="match status" value="1"/>
</dbReference>
<dbReference type="PANTHER" id="PTHR43311:SF2">
    <property type="entry name" value="GLUTAMATE--TRNA LIGASE, MITOCHONDRIAL-RELATED"/>
    <property type="match status" value="1"/>
</dbReference>
<feature type="binding site" evidence="7">
    <location>
        <position position="142"/>
    </location>
    <ligand>
        <name>Zn(2+)</name>
        <dbReference type="ChEBI" id="CHEBI:29105"/>
    </ligand>
</feature>
<comment type="subunit">
    <text evidence="7">Monomer.</text>
</comment>
<feature type="domain" description="Glutamyl/glutaminyl-tRNA synthetase class Ib catalytic" evidence="8">
    <location>
        <begin position="4"/>
        <end position="325"/>
    </location>
</feature>
<feature type="domain" description="Aminoacyl-tRNA synthetase class I anticodon-binding" evidence="9">
    <location>
        <begin position="334"/>
        <end position="477"/>
    </location>
</feature>
<keyword evidence="6 7" id="KW-0030">Aminoacyl-tRNA synthetase</keyword>
<comment type="catalytic activity">
    <reaction evidence="7">
        <text>tRNA(Glu) + L-glutamate + ATP = L-glutamyl-tRNA(Glu) + AMP + diphosphate</text>
        <dbReference type="Rhea" id="RHEA:23540"/>
        <dbReference type="Rhea" id="RHEA-COMP:9663"/>
        <dbReference type="Rhea" id="RHEA-COMP:9680"/>
        <dbReference type="ChEBI" id="CHEBI:29985"/>
        <dbReference type="ChEBI" id="CHEBI:30616"/>
        <dbReference type="ChEBI" id="CHEBI:33019"/>
        <dbReference type="ChEBI" id="CHEBI:78442"/>
        <dbReference type="ChEBI" id="CHEBI:78520"/>
        <dbReference type="ChEBI" id="CHEBI:456215"/>
        <dbReference type="EC" id="6.1.1.17"/>
    </reaction>
</comment>
<dbReference type="GO" id="GO:0000049">
    <property type="term" value="F:tRNA binding"/>
    <property type="evidence" value="ECO:0007669"/>
    <property type="project" value="InterPro"/>
</dbReference>
<comment type="function">
    <text evidence="7">Catalyzes the attachment of glutamate to tRNA(Glu) in a two-step reaction: glutamate is first activated by ATP to form Glu-AMP and then transferred to the acceptor end of tRNA(Glu).</text>
</comment>
<evidence type="ECO:0000256" key="2">
    <source>
        <dbReference type="ARBA" id="ARBA00022598"/>
    </source>
</evidence>
<dbReference type="GO" id="GO:0006424">
    <property type="term" value="P:glutamyl-tRNA aminoacylation"/>
    <property type="evidence" value="ECO:0007669"/>
    <property type="project" value="UniProtKB-UniRule"/>
</dbReference>
<dbReference type="InterPro" id="IPR045462">
    <property type="entry name" value="aa-tRNA-synth_I_cd-bd"/>
</dbReference>
<dbReference type="InterPro" id="IPR020751">
    <property type="entry name" value="aa-tRNA-synth_I_codon-bd_sub2"/>
</dbReference>
<comment type="subcellular location">
    <subcellularLocation>
        <location evidence="7">Cytoplasm</location>
    </subcellularLocation>
</comment>
<keyword evidence="7" id="KW-0862">Zinc</keyword>
<dbReference type="SUPFAM" id="SSF52374">
    <property type="entry name" value="Nucleotidylyl transferase"/>
    <property type="match status" value="1"/>
</dbReference>
<accession>A0A2H0RN55</accession>
<feature type="binding site" evidence="7">
    <location>
        <position position="113"/>
    </location>
    <ligand>
        <name>Zn(2+)</name>
        <dbReference type="ChEBI" id="CHEBI:29105"/>
    </ligand>
</feature>
<comment type="cofactor">
    <cofactor evidence="7">
        <name>Zn(2+)</name>
        <dbReference type="ChEBI" id="CHEBI:29105"/>
    </cofactor>
    <text evidence="7">Binds 1 zinc ion per subunit.</text>
</comment>
<dbReference type="SUPFAM" id="SSF48163">
    <property type="entry name" value="An anticodon-binding domain of class I aminoacyl-tRNA synthetases"/>
    <property type="match status" value="1"/>
</dbReference>
<keyword evidence="2 7" id="KW-0436">Ligase</keyword>
<dbReference type="AlphaFoldDB" id="A0A2H0RN55"/>
<dbReference type="EMBL" id="PCYM01000001">
    <property type="protein sequence ID" value="PIR47938.1"/>
    <property type="molecule type" value="Genomic_DNA"/>
</dbReference>
<dbReference type="InterPro" id="IPR020058">
    <property type="entry name" value="Glu/Gln-tRNA-synth_Ib_cat-dom"/>
</dbReference>
<keyword evidence="4 7" id="KW-0067">ATP-binding</keyword>
<dbReference type="Pfam" id="PF19269">
    <property type="entry name" value="Anticodon_2"/>
    <property type="match status" value="1"/>
</dbReference>
<proteinExistence type="inferred from homology"/>
<dbReference type="PROSITE" id="PS00178">
    <property type="entry name" value="AA_TRNA_LIGASE_I"/>
    <property type="match status" value="1"/>
</dbReference>